<accession>A0A0E2BB41</accession>
<keyword evidence="2" id="KW-1185">Reference proteome</keyword>
<evidence type="ECO:0000313" key="2">
    <source>
        <dbReference type="Proteomes" id="UP000006329"/>
    </source>
</evidence>
<name>A0A0E2BB41_9LEPT</name>
<dbReference type="EMBL" id="AHON02000064">
    <property type="protein sequence ID" value="EKO32558.1"/>
    <property type="molecule type" value="Genomic_DNA"/>
</dbReference>
<evidence type="ECO:0000313" key="1">
    <source>
        <dbReference type="EMBL" id="EKO32558.1"/>
    </source>
</evidence>
<comment type="caution">
    <text evidence="1">The sequence shown here is derived from an EMBL/GenBank/DDBJ whole genome shotgun (WGS) entry which is preliminary data.</text>
</comment>
<dbReference type="AlphaFoldDB" id="A0A0E2BB41"/>
<dbReference type="Proteomes" id="UP000006329">
    <property type="component" value="Unassembled WGS sequence"/>
</dbReference>
<sequence length="76" mass="8846">MKESFVKTDFELVPETLRCENSLTRVKRGFENINFPKNVICETTTFPAIERSLYKIKDNGLKNQIFALNRHSVIIV</sequence>
<gene>
    <name evidence="1" type="ORF">LEP1GSC179_0738</name>
</gene>
<protein>
    <submittedName>
        <fullName evidence="1">Uncharacterized protein</fullName>
    </submittedName>
</protein>
<reference evidence="1" key="1">
    <citation type="submission" date="2012-10" db="EMBL/GenBank/DDBJ databases">
        <authorList>
            <person name="Harkins D.M."/>
            <person name="Durkin A.S."/>
            <person name="Brinkac L.M."/>
            <person name="Haft D.H."/>
            <person name="Selengut J.D."/>
            <person name="Sanka R."/>
            <person name="DePew J."/>
            <person name="Purushe J."/>
            <person name="Matthias M.A."/>
            <person name="Vinetz J.M."/>
            <person name="Sutton G.G."/>
            <person name="Nierman W.C."/>
            <person name="Fouts D.E."/>
        </authorList>
    </citation>
    <scope>NUCLEOTIDE SEQUENCE [LARGE SCALE GENOMIC DNA]</scope>
    <source>
        <strain evidence="1">MOR084</strain>
    </source>
</reference>
<proteinExistence type="predicted"/>
<organism evidence="1 2">
    <name type="scientific">Leptospira santarosai str. MOR084</name>
    <dbReference type="NCBI Taxonomy" id="1049984"/>
    <lineage>
        <taxon>Bacteria</taxon>
        <taxon>Pseudomonadati</taxon>
        <taxon>Spirochaetota</taxon>
        <taxon>Spirochaetia</taxon>
        <taxon>Leptospirales</taxon>
        <taxon>Leptospiraceae</taxon>
        <taxon>Leptospira</taxon>
    </lineage>
</organism>